<dbReference type="Pfam" id="PF07484">
    <property type="entry name" value="Collar"/>
    <property type="match status" value="1"/>
</dbReference>
<proteinExistence type="predicted"/>
<name>A0A084EG14_SPHYA</name>
<dbReference type="EMBL" id="JGVR01000026">
    <property type="protein sequence ID" value="KEZ16906.1"/>
    <property type="molecule type" value="Genomic_DNA"/>
</dbReference>
<feature type="domain" description="Phage tail collar" evidence="1">
    <location>
        <begin position="17"/>
        <end position="72"/>
    </location>
</feature>
<evidence type="ECO:0000313" key="2">
    <source>
        <dbReference type="EMBL" id="KEZ16906.1"/>
    </source>
</evidence>
<dbReference type="PATRIC" id="fig|13690.10.peg.3983"/>
<dbReference type="RefSeq" id="WP_162181978.1">
    <property type="nucleotide sequence ID" value="NZ_JGVR01000026.1"/>
</dbReference>
<dbReference type="InterPro" id="IPR037053">
    <property type="entry name" value="Phage_tail_collar_dom_sf"/>
</dbReference>
<dbReference type="InterPro" id="IPR011083">
    <property type="entry name" value="Phage_tail_collar_dom"/>
</dbReference>
<comment type="caution">
    <text evidence="2">The sequence shown here is derived from an EMBL/GenBank/DDBJ whole genome shotgun (WGS) entry which is preliminary data.</text>
</comment>
<gene>
    <name evidence="2" type="ORF">CP98_03878</name>
</gene>
<organism evidence="2 3">
    <name type="scientific">Sphingobium yanoikuyae</name>
    <name type="common">Sphingomonas yanoikuyae</name>
    <dbReference type="NCBI Taxonomy" id="13690"/>
    <lineage>
        <taxon>Bacteria</taxon>
        <taxon>Pseudomonadati</taxon>
        <taxon>Pseudomonadota</taxon>
        <taxon>Alphaproteobacteria</taxon>
        <taxon>Sphingomonadales</taxon>
        <taxon>Sphingomonadaceae</taxon>
        <taxon>Sphingobium</taxon>
    </lineage>
</organism>
<protein>
    <submittedName>
        <fullName evidence="2">Tail collar domain-containing protein</fullName>
    </submittedName>
</protein>
<sequence>MSIACLPAAAQTYDYVGQITLFPYNFCPAGWTETSGQIVSIAEYEVLFYLIGTTYGGDGTSTFALPDQRGRSTLGQSGSYLLGQKAGQETTTVTTAQLPSHNHNILATNEQVNKGGPGNKLLAADSSRNKYSDTANPPNVDMNAQMMATSGGNQPTEVRDPILSLRWCISNYGIYPSQN</sequence>
<reference evidence="2 3" key="1">
    <citation type="submission" date="2014-03" db="EMBL/GenBank/DDBJ databases">
        <title>Genome sequence of Sphingobium yanoikuyae B1.</title>
        <authorList>
            <person name="Gan H.M."/>
            <person name="Gan H.Y."/>
            <person name="Savka M.A."/>
        </authorList>
    </citation>
    <scope>NUCLEOTIDE SEQUENCE [LARGE SCALE GENOMIC DNA]</scope>
    <source>
        <strain evidence="2 3">B1</strain>
    </source>
</reference>
<evidence type="ECO:0000313" key="3">
    <source>
        <dbReference type="Proteomes" id="UP000028534"/>
    </source>
</evidence>
<dbReference type="AlphaFoldDB" id="A0A084EG14"/>
<accession>A0A084EG14</accession>
<dbReference type="SUPFAM" id="SSF88874">
    <property type="entry name" value="Receptor-binding domain of short tail fibre protein gp12"/>
    <property type="match status" value="1"/>
</dbReference>
<dbReference type="Gene3D" id="3.90.1340.10">
    <property type="entry name" value="Phage tail collar domain"/>
    <property type="match status" value="1"/>
</dbReference>
<dbReference type="Proteomes" id="UP000028534">
    <property type="component" value="Unassembled WGS sequence"/>
</dbReference>
<evidence type="ECO:0000259" key="1">
    <source>
        <dbReference type="Pfam" id="PF07484"/>
    </source>
</evidence>
<dbReference type="eggNOG" id="COG4675">
    <property type="taxonomic scope" value="Bacteria"/>
</dbReference>